<gene>
    <name evidence="1" type="ORF">L2E82_16161</name>
</gene>
<comment type="caution">
    <text evidence="1">The sequence shown here is derived from an EMBL/GenBank/DDBJ whole genome shotgun (WGS) entry which is preliminary data.</text>
</comment>
<dbReference type="EMBL" id="CM042011">
    <property type="protein sequence ID" value="KAI3766111.1"/>
    <property type="molecule type" value="Genomic_DNA"/>
</dbReference>
<name>A0ACB9F5E8_CICIN</name>
<proteinExistence type="predicted"/>
<evidence type="ECO:0000313" key="1">
    <source>
        <dbReference type="EMBL" id="KAI3766111.1"/>
    </source>
</evidence>
<accession>A0ACB9F5E8</accession>
<reference evidence="1 2" key="2">
    <citation type="journal article" date="2022" name="Mol. Ecol. Resour.">
        <title>The genomes of chicory, endive, great burdock and yacon provide insights into Asteraceae paleo-polyploidization history and plant inulin production.</title>
        <authorList>
            <person name="Fan W."/>
            <person name="Wang S."/>
            <person name="Wang H."/>
            <person name="Wang A."/>
            <person name="Jiang F."/>
            <person name="Liu H."/>
            <person name="Zhao H."/>
            <person name="Xu D."/>
            <person name="Zhang Y."/>
        </authorList>
    </citation>
    <scope>NUCLEOTIDE SEQUENCE [LARGE SCALE GENOMIC DNA]</scope>
    <source>
        <strain evidence="2">cv. Punajuju</strain>
        <tissue evidence="1">Leaves</tissue>
    </source>
</reference>
<keyword evidence="2" id="KW-1185">Reference proteome</keyword>
<sequence length="84" mass="9204">MVGRHLHSPILSFLSLTHTDACVCGGFFERFQHAPVFSGLSIPPTLTPFSSVSVLHPSAINKKLHNFDPERLSHSLNRLGQVIG</sequence>
<dbReference type="Proteomes" id="UP001055811">
    <property type="component" value="Linkage Group LG03"/>
</dbReference>
<evidence type="ECO:0000313" key="2">
    <source>
        <dbReference type="Proteomes" id="UP001055811"/>
    </source>
</evidence>
<organism evidence="1 2">
    <name type="scientific">Cichorium intybus</name>
    <name type="common">Chicory</name>
    <dbReference type="NCBI Taxonomy" id="13427"/>
    <lineage>
        <taxon>Eukaryota</taxon>
        <taxon>Viridiplantae</taxon>
        <taxon>Streptophyta</taxon>
        <taxon>Embryophyta</taxon>
        <taxon>Tracheophyta</taxon>
        <taxon>Spermatophyta</taxon>
        <taxon>Magnoliopsida</taxon>
        <taxon>eudicotyledons</taxon>
        <taxon>Gunneridae</taxon>
        <taxon>Pentapetalae</taxon>
        <taxon>asterids</taxon>
        <taxon>campanulids</taxon>
        <taxon>Asterales</taxon>
        <taxon>Asteraceae</taxon>
        <taxon>Cichorioideae</taxon>
        <taxon>Cichorieae</taxon>
        <taxon>Cichoriinae</taxon>
        <taxon>Cichorium</taxon>
    </lineage>
</organism>
<reference evidence="2" key="1">
    <citation type="journal article" date="2022" name="Mol. Ecol. Resour.">
        <title>The genomes of chicory, endive, great burdock and yacon provide insights into Asteraceae palaeo-polyploidization history and plant inulin production.</title>
        <authorList>
            <person name="Fan W."/>
            <person name="Wang S."/>
            <person name="Wang H."/>
            <person name="Wang A."/>
            <person name="Jiang F."/>
            <person name="Liu H."/>
            <person name="Zhao H."/>
            <person name="Xu D."/>
            <person name="Zhang Y."/>
        </authorList>
    </citation>
    <scope>NUCLEOTIDE SEQUENCE [LARGE SCALE GENOMIC DNA]</scope>
    <source>
        <strain evidence="2">cv. Punajuju</strain>
    </source>
</reference>
<protein>
    <submittedName>
        <fullName evidence="1">Uncharacterized protein</fullName>
    </submittedName>
</protein>